<evidence type="ECO:0000313" key="2">
    <source>
        <dbReference type="Proteomes" id="UP001163046"/>
    </source>
</evidence>
<proteinExistence type="predicted"/>
<reference evidence="1" key="1">
    <citation type="submission" date="2023-01" db="EMBL/GenBank/DDBJ databases">
        <title>Genome assembly of the deep-sea coral Lophelia pertusa.</title>
        <authorList>
            <person name="Herrera S."/>
            <person name="Cordes E."/>
        </authorList>
    </citation>
    <scope>NUCLEOTIDE SEQUENCE</scope>
    <source>
        <strain evidence="1">USNM1676648</strain>
        <tissue evidence="1">Polyp</tissue>
    </source>
</reference>
<dbReference type="Proteomes" id="UP001163046">
    <property type="component" value="Unassembled WGS sequence"/>
</dbReference>
<keyword evidence="2" id="KW-1185">Reference proteome</keyword>
<name>A0A9X0CF99_9CNID</name>
<protein>
    <submittedName>
        <fullName evidence="1">Syntaxin-16</fullName>
    </submittedName>
</protein>
<sequence length="78" mass="8634">MATRNLTEIYINLRTEISRFKAYSLGDSGVRSDSPGDDDTVALVRRTSDLELGVQAGGLGSLPPQWVDVVEEIQFENY</sequence>
<accession>A0A9X0CF99</accession>
<comment type="caution">
    <text evidence="1">The sequence shown here is derived from an EMBL/GenBank/DDBJ whole genome shotgun (WGS) entry which is preliminary data.</text>
</comment>
<evidence type="ECO:0000313" key="1">
    <source>
        <dbReference type="EMBL" id="KAJ7337070.1"/>
    </source>
</evidence>
<dbReference type="AlphaFoldDB" id="A0A9X0CF99"/>
<gene>
    <name evidence="1" type="primary">STX16_2</name>
    <name evidence="1" type="ORF">OS493_009922</name>
</gene>
<dbReference type="EMBL" id="MU827781">
    <property type="protein sequence ID" value="KAJ7337070.1"/>
    <property type="molecule type" value="Genomic_DNA"/>
</dbReference>
<organism evidence="1 2">
    <name type="scientific">Desmophyllum pertusum</name>
    <dbReference type="NCBI Taxonomy" id="174260"/>
    <lineage>
        <taxon>Eukaryota</taxon>
        <taxon>Metazoa</taxon>
        <taxon>Cnidaria</taxon>
        <taxon>Anthozoa</taxon>
        <taxon>Hexacorallia</taxon>
        <taxon>Scleractinia</taxon>
        <taxon>Caryophylliina</taxon>
        <taxon>Caryophylliidae</taxon>
        <taxon>Desmophyllum</taxon>
    </lineage>
</organism>